<dbReference type="SUPFAM" id="SSF53098">
    <property type="entry name" value="Ribonuclease H-like"/>
    <property type="match status" value="1"/>
</dbReference>
<evidence type="ECO:0000313" key="2">
    <source>
        <dbReference type="EMBL" id="MEQ2423312.1"/>
    </source>
</evidence>
<dbReference type="InterPro" id="IPR012337">
    <property type="entry name" value="RNaseH-like_sf"/>
</dbReference>
<dbReference type="InterPro" id="IPR038721">
    <property type="entry name" value="IS701-like_DDE_dom"/>
</dbReference>
<comment type="caution">
    <text evidence="2">The sequence shown here is derived from an EMBL/GenBank/DDBJ whole genome shotgun (WGS) entry which is preliminary data.</text>
</comment>
<accession>A0ABV1D177</accession>
<feature type="non-terminal residue" evidence="2">
    <location>
        <position position="369"/>
    </location>
</feature>
<protein>
    <submittedName>
        <fullName evidence="2">Transposase</fullName>
    </submittedName>
</protein>
<dbReference type="RefSeq" id="WP_349174125.1">
    <property type="nucleotide sequence ID" value="NZ_JBBMEU010000139.1"/>
</dbReference>
<reference evidence="2 3" key="1">
    <citation type="submission" date="2024-03" db="EMBL/GenBank/DDBJ databases">
        <title>Human intestinal bacterial collection.</title>
        <authorList>
            <person name="Pauvert C."/>
            <person name="Hitch T.C.A."/>
            <person name="Clavel T."/>
        </authorList>
    </citation>
    <scope>NUCLEOTIDE SEQUENCE [LARGE SCALE GENOMIC DNA]</scope>
    <source>
        <strain evidence="2 3">CLA-AA-H81</strain>
    </source>
</reference>
<gene>
    <name evidence="2" type="ORF">WMO23_11330</name>
</gene>
<dbReference type="Proteomes" id="UP001433088">
    <property type="component" value="Unassembled WGS sequence"/>
</dbReference>
<sequence length="369" mass="42567">MNSLYLENSIIGSLFRFFSPYFSTATRPTRFLLTWLVIAQVALQAFPSLRFLHRNFLSQVTHRCLNSYYRALQNETVTSHSLRLQTAQLACSLIPAALQNEPVFLSVDDTTVPKFGKKFDAVSLLHDHACHTGKPYVNGHCFVSLTLSVPVLNQHEGKAPLIRYLAVPVGYRMWTKEQTKLELAGDLIEEVMPLLKDRQVLLLFDSWYAKSSLIERVLQYPGLDIICNVRSDSAMYELPPLPNGKPGRPKKRGKRIHMNDFTLSWNMDGMQVGHRIVLTHICGNRRIHAYVSYTTSGSRRLFFSTLNPSDLHMSCAWQERKILRDAPAEGMDYYPLKLYKLRWAIETNYYEQKAFWSLNAYRIRRQNGI</sequence>
<dbReference type="Pfam" id="PF13546">
    <property type="entry name" value="DDE_5"/>
    <property type="match status" value="1"/>
</dbReference>
<evidence type="ECO:0000259" key="1">
    <source>
        <dbReference type="Pfam" id="PF13546"/>
    </source>
</evidence>
<evidence type="ECO:0000313" key="3">
    <source>
        <dbReference type="Proteomes" id="UP001433088"/>
    </source>
</evidence>
<feature type="domain" description="Transposase IS701-like DDE" evidence="1">
    <location>
        <begin position="67"/>
        <end position="257"/>
    </location>
</feature>
<proteinExistence type="predicted"/>
<name>A0ABV1D177_9FIRM</name>
<organism evidence="2 3">
    <name type="scientific">Megasphaera intestinihominis</name>
    <dbReference type="NCBI Taxonomy" id="3133159"/>
    <lineage>
        <taxon>Bacteria</taxon>
        <taxon>Bacillati</taxon>
        <taxon>Bacillota</taxon>
        <taxon>Negativicutes</taxon>
        <taxon>Veillonellales</taxon>
        <taxon>Veillonellaceae</taxon>
        <taxon>Megasphaera</taxon>
    </lineage>
</organism>
<dbReference type="EMBL" id="JBBMEU010000139">
    <property type="protein sequence ID" value="MEQ2423312.1"/>
    <property type="molecule type" value="Genomic_DNA"/>
</dbReference>
<keyword evidence="3" id="KW-1185">Reference proteome</keyword>